<dbReference type="Proteomes" id="UP000298663">
    <property type="component" value="Unassembled WGS sequence"/>
</dbReference>
<gene>
    <name evidence="2" type="ORF">L596_012345</name>
</gene>
<reference evidence="2 3" key="2">
    <citation type="journal article" date="2019" name="G3 (Bethesda)">
        <title>Hybrid Assembly of the Genome of the Entomopathogenic Nematode Steinernema carpocapsae Identifies the X-Chromosome.</title>
        <authorList>
            <person name="Serra L."/>
            <person name="Macchietto M."/>
            <person name="Macias-Munoz A."/>
            <person name="McGill C.J."/>
            <person name="Rodriguez I.M."/>
            <person name="Rodriguez B."/>
            <person name="Murad R."/>
            <person name="Mortazavi A."/>
        </authorList>
    </citation>
    <scope>NUCLEOTIDE SEQUENCE [LARGE SCALE GENOMIC DNA]</scope>
    <source>
        <strain evidence="2 3">ALL</strain>
    </source>
</reference>
<comment type="caution">
    <text evidence="2">The sequence shown here is derived from an EMBL/GenBank/DDBJ whole genome shotgun (WGS) entry which is preliminary data.</text>
</comment>
<protein>
    <submittedName>
        <fullName evidence="2">Uncharacterized protein</fullName>
    </submittedName>
</protein>
<feature type="region of interest" description="Disordered" evidence="1">
    <location>
        <begin position="1"/>
        <end position="24"/>
    </location>
</feature>
<dbReference type="AlphaFoldDB" id="A0A4U5NXN3"/>
<organism evidence="2 3">
    <name type="scientific">Steinernema carpocapsae</name>
    <name type="common">Entomopathogenic nematode</name>
    <dbReference type="NCBI Taxonomy" id="34508"/>
    <lineage>
        <taxon>Eukaryota</taxon>
        <taxon>Metazoa</taxon>
        <taxon>Ecdysozoa</taxon>
        <taxon>Nematoda</taxon>
        <taxon>Chromadorea</taxon>
        <taxon>Rhabditida</taxon>
        <taxon>Tylenchina</taxon>
        <taxon>Panagrolaimomorpha</taxon>
        <taxon>Strongyloidoidea</taxon>
        <taxon>Steinernematidae</taxon>
        <taxon>Steinernema</taxon>
    </lineage>
</organism>
<accession>A0A4U5NXN3</accession>
<sequence>MSDHDRRSVLGFAPKAPGSENSRLGATVPGAEVQDMEEVCSLVSPFFGHHLMSGKVEKERSQTRKFCGFGGCFQVKWLSLGLWSMRSPFTYTLGSFWLFGVLYKAQVAAEFEISLSEALSTKFDLPASPRTLPTQTSPCLP</sequence>
<name>A0A4U5NXN3_STECR</name>
<evidence type="ECO:0000313" key="3">
    <source>
        <dbReference type="Proteomes" id="UP000298663"/>
    </source>
</evidence>
<reference evidence="2 3" key="1">
    <citation type="journal article" date="2015" name="Genome Biol.">
        <title>Comparative genomics of Steinernema reveals deeply conserved gene regulatory networks.</title>
        <authorList>
            <person name="Dillman A.R."/>
            <person name="Macchietto M."/>
            <person name="Porter C.F."/>
            <person name="Rogers A."/>
            <person name="Williams B."/>
            <person name="Antoshechkin I."/>
            <person name="Lee M.M."/>
            <person name="Goodwin Z."/>
            <person name="Lu X."/>
            <person name="Lewis E.E."/>
            <person name="Goodrich-Blair H."/>
            <person name="Stock S.P."/>
            <person name="Adams B.J."/>
            <person name="Sternberg P.W."/>
            <person name="Mortazavi A."/>
        </authorList>
    </citation>
    <scope>NUCLEOTIDE SEQUENCE [LARGE SCALE GENOMIC DNA]</scope>
    <source>
        <strain evidence="2 3">ALL</strain>
    </source>
</reference>
<keyword evidence="3" id="KW-1185">Reference proteome</keyword>
<evidence type="ECO:0000313" key="2">
    <source>
        <dbReference type="EMBL" id="TKR88044.1"/>
    </source>
</evidence>
<proteinExistence type="predicted"/>
<dbReference type="EMBL" id="AZBU02000003">
    <property type="protein sequence ID" value="TKR88044.1"/>
    <property type="molecule type" value="Genomic_DNA"/>
</dbReference>
<evidence type="ECO:0000256" key="1">
    <source>
        <dbReference type="SAM" id="MobiDB-lite"/>
    </source>
</evidence>